<protein>
    <recommendedName>
        <fullName evidence="3">PH domain-containing protein</fullName>
    </recommendedName>
</protein>
<dbReference type="AlphaFoldDB" id="A0A1T4YPS9"/>
<keyword evidence="1" id="KW-1133">Transmembrane helix</keyword>
<gene>
    <name evidence="2" type="ORF">SAMN06295879_3690</name>
</gene>
<organism evidence="2">
    <name type="scientific">Agreia bicolorata</name>
    <dbReference type="NCBI Taxonomy" id="110935"/>
    <lineage>
        <taxon>Bacteria</taxon>
        <taxon>Bacillati</taxon>
        <taxon>Actinomycetota</taxon>
        <taxon>Actinomycetes</taxon>
        <taxon>Micrococcales</taxon>
        <taxon>Microbacteriaceae</taxon>
        <taxon>Agreia</taxon>
    </lineage>
</organism>
<name>A0A1T4YPS9_9MICO</name>
<feature type="transmembrane region" description="Helical" evidence="1">
    <location>
        <begin position="234"/>
        <end position="254"/>
    </location>
</feature>
<evidence type="ECO:0008006" key="3">
    <source>
        <dbReference type="Google" id="ProtNLM"/>
    </source>
</evidence>
<dbReference type="Proteomes" id="UP000189735">
    <property type="component" value="Unassembled WGS sequence"/>
</dbReference>
<dbReference type="PROSITE" id="PS51257">
    <property type="entry name" value="PROKAR_LIPOPROTEIN"/>
    <property type="match status" value="1"/>
</dbReference>
<reference evidence="2" key="1">
    <citation type="submission" date="2017-02" db="EMBL/GenBank/DDBJ databases">
        <authorList>
            <person name="Peterson S.W."/>
        </authorList>
    </citation>
    <scope>NUCLEOTIDE SEQUENCE [LARGE SCALE GENOMIC DNA]</scope>
    <source>
        <strain evidence="2">VKM Ac-2052</strain>
    </source>
</reference>
<feature type="transmembrane region" description="Helical" evidence="1">
    <location>
        <begin position="21"/>
        <end position="40"/>
    </location>
</feature>
<accession>A0A1T4YPS9</accession>
<evidence type="ECO:0000256" key="1">
    <source>
        <dbReference type="SAM" id="Phobius"/>
    </source>
</evidence>
<feature type="transmembrane region" description="Helical" evidence="1">
    <location>
        <begin position="46"/>
        <end position="70"/>
    </location>
</feature>
<keyword evidence="1" id="KW-0472">Membrane</keyword>
<proteinExistence type="predicted"/>
<dbReference type="RefSeq" id="WP_078715566.1">
    <property type="nucleotide sequence ID" value="NZ_FUYG01000015.1"/>
</dbReference>
<sequence length="286" mass="30161">MSQPLPRGVHRLRPHAVWGNLVVIVLLALITASCIGLVFSGVAPEAFATITGVGTVTLGALFTVTFWLAFPTIVVDFDANTIRWKGRTHPLGEITRAEVFTRGVYTILRLRSIDGPSVALIVSGYPVRASSTASKVLLARAVERSGIDGETETTIGQSTLSIGSFRGYTWETTPFALSRSDTVLVLIGAPTVERLENAPGTATGFGEPKRQPLPDRLALLATGPSVGSKIVGSALMLISAELALLFAFVAIVGARSGDPWLPLSIILFVASAGLFLAGLGVARRSR</sequence>
<evidence type="ECO:0000313" key="2">
    <source>
        <dbReference type="EMBL" id="SKB03271.1"/>
    </source>
</evidence>
<feature type="transmembrane region" description="Helical" evidence="1">
    <location>
        <begin position="260"/>
        <end position="282"/>
    </location>
</feature>
<dbReference type="EMBL" id="FUYG01000015">
    <property type="protein sequence ID" value="SKB03271.1"/>
    <property type="molecule type" value="Genomic_DNA"/>
</dbReference>
<keyword evidence="1" id="KW-0812">Transmembrane</keyword>